<accession>A0A143PPB1</accession>
<reference evidence="4" key="2">
    <citation type="submission" date="2016-04" db="EMBL/GenBank/DDBJ databases">
        <title>First Complete Genome Sequence of a Subdivision 6 Acidobacterium.</title>
        <authorList>
            <person name="Huang S."/>
            <person name="Vieira S."/>
            <person name="Bunk B."/>
            <person name="Riedel T."/>
            <person name="Sproeer C."/>
            <person name="Overmann J."/>
        </authorList>
    </citation>
    <scope>NUCLEOTIDE SEQUENCE [LARGE SCALE GENOMIC DNA]</scope>
    <source>
        <strain evidence="4">DSM 100886 HEG_-6_39</strain>
    </source>
</reference>
<dbReference type="STRING" id="1855912.LuPra_03230"/>
<feature type="transmembrane region" description="Helical" evidence="1">
    <location>
        <begin position="109"/>
        <end position="128"/>
    </location>
</feature>
<dbReference type="OrthoDB" id="508112at2"/>
<dbReference type="PANTHER" id="PTHR40407:SF1">
    <property type="entry name" value="HEPARAN-ALPHA-GLUCOSAMINIDE N-ACETYLTRANSFERASE CATALYTIC DOMAIN-CONTAINING PROTEIN"/>
    <property type="match status" value="1"/>
</dbReference>
<dbReference type="AlphaFoldDB" id="A0A143PPB1"/>
<evidence type="ECO:0000259" key="2">
    <source>
        <dbReference type="Pfam" id="PF07786"/>
    </source>
</evidence>
<feature type="domain" description="Heparan-alpha-glucosaminide N-acetyltransferase catalytic" evidence="2">
    <location>
        <begin position="22"/>
        <end position="231"/>
    </location>
</feature>
<keyword evidence="4" id="KW-1185">Reference proteome</keyword>
<feature type="transmembrane region" description="Helical" evidence="1">
    <location>
        <begin position="239"/>
        <end position="256"/>
    </location>
</feature>
<evidence type="ECO:0000313" key="4">
    <source>
        <dbReference type="Proteomes" id="UP000076079"/>
    </source>
</evidence>
<dbReference type="PANTHER" id="PTHR40407">
    <property type="entry name" value="MEMBRANE PROTEIN-LIKE PROTEIN"/>
    <property type="match status" value="1"/>
</dbReference>
<organism evidence="3 4">
    <name type="scientific">Luteitalea pratensis</name>
    <dbReference type="NCBI Taxonomy" id="1855912"/>
    <lineage>
        <taxon>Bacteria</taxon>
        <taxon>Pseudomonadati</taxon>
        <taxon>Acidobacteriota</taxon>
        <taxon>Vicinamibacteria</taxon>
        <taxon>Vicinamibacterales</taxon>
        <taxon>Vicinamibacteraceae</taxon>
        <taxon>Luteitalea</taxon>
    </lineage>
</organism>
<dbReference type="EMBL" id="CP015136">
    <property type="protein sequence ID" value="AMY10003.1"/>
    <property type="molecule type" value="Genomic_DNA"/>
</dbReference>
<keyword evidence="1" id="KW-0472">Membrane</keyword>
<name>A0A143PPB1_LUTPR</name>
<feature type="transmembrane region" description="Helical" evidence="1">
    <location>
        <begin position="135"/>
        <end position="155"/>
    </location>
</feature>
<feature type="transmembrane region" description="Helical" evidence="1">
    <location>
        <begin position="324"/>
        <end position="354"/>
    </location>
</feature>
<evidence type="ECO:0000256" key="1">
    <source>
        <dbReference type="SAM" id="Phobius"/>
    </source>
</evidence>
<proteinExistence type="predicted"/>
<feature type="transmembrane region" description="Helical" evidence="1">
    <location>
        <begin position="374"/>
        <end position="394"/>
    </location>
</feature>
<feature type="transmembrane region" description="Helical" evidence="1">
    <location>
        <begin position="70"/>
        <end position="89"/>
    </location>
</feature>
<reference evidence="3 4" key="1">
    <citation type="journal article" date="2016" name="Genome Announc.">
        <title>First Complete Genome Sequence of a Subdivision 6 Acidobacterium Strain.</title>
        <authorList>
            <person name="Huang S."/>
            <person name="Vieira S."/>
            <person name="Bunk B."/>
            <person name="Riedel T."/>
            <person name="Sproer C."/>
            <person name="Overmann J."/>
        </authorList>
    </citation>
    <scope>NUCLEOTIDE SEQUENCE [LARGE SCALE GENOMIC DNA]</scope>
    <source>
        <strain evidence="4">DSM 100886 HEG_-6_39</strain>
    </source>
</reference>
<sequence>MQAGVRCPGSPEAAISRDPAPRLKAIDALRGLVIVLMALDHARDFFHAGAMTFSPTDLARTTPLLFATRWVTHLCAPLFSLLAGVGAWLRLQRPGETRASLSRYLVSRGLWLIVLELVVMRVAMNFSLSMAYPPLLLVLWVLGLSMLILAALVWLPLSVVLAGSLVVIVGHNLLDPIRAADLGQFAGVWRVLHEPGVLPVGGIVAVVGYPLVPWCAVMAAGYGLGPLFGALADVRQRRLVTMGIACCVAFLGLRLMNGYGDPAPWSVQPSAVLTVLSFLNTTKYPPSLAFLLMTLGPGLLLLAWMDRRAWPAGQPLVVFGRVPLFFFVSHFFVLHGLAAVAALATYGRAAAAFLWMPLPSMGGPAAAFPPGFGYPLWGVYAAWLAVLVLLWPACRRLAARRLARTWTSESGRVATRALGGGSRAGR</sequence>
<dbReference type="PATRIC" id="fig|1813736.3.peg.3434"/>
<dbReference type="Proteomes" id="UP000076079">
    <property type="component" value="Chromosome"/>
</dbReference>
<keyword evidence="1" id="KW-0812">Transmembrane</keyword>
<dbReference type="InterPro" id="IPR012429">
    <property type="entry name" value="HGSNAT_cat"/>
</dbReference>
<keyword evidence="1" id="KW-1133">Transmembrane helix</keyword>
<feature type="transmembrane region" description="Helical" evidence="1">
    <location>
        <begin position="284"/>
        <end position="304"/>
    </location>
</feature>
<gene>
    <name evidence="3" type="ORF">LuPra_03230</name>
</gene>
<protein>
    <submittedName>
        <fullName evidence="3">Putative membrane protein</fullName>
    </submittedName>
</protein>
<dbReference type="KEGG" id="abac:LuPra_03230"/>
<feature type="transmembrane region" description="Helical" evidence="1">
    <location>
        <begin position="211"/>
        <end position="232"/>
    </location>
</feature>
<dbReference type="Pfam" id="PF07786">
    <property type="entry name" value="HGSNAT_cat"/>
    <property type="match status" value="1"/>
</dbReference>
<evidence type="ECO:0000313" key="3">
    <source>
        <dbReference type="EMBL" id="AMY10003.1"/>
    </source>
</evidence>